<keyword evidence="3" id="KW-1185">Reference proteome</keyword>
<proteinExistence type="predicted"/>
<sequence length="407" mass="44469">MREDSAGRVSQTSILMPPNHSSSEDRSEDNEDEEESLAEDDSEQKLTPSAPRGTPKDDLEDTDPEPRPRSAKFKRIMSKDGTSLRCIQSSPLPALSQPLLNLMMSESDDELALTPTSGGTTLANPSRRSSLESAEERELRVLQSRPSTAYSGIHNGASLDITSLSKSPRHQLSDGEEEGEGGGEGRRSSAGERRERQPMEVAFKQMLLSPRRMSITRLLSLAAKHSVPGSNPLAPHVTGNTQQRKPQQTVTPPPQPPSSPIMTQVQALRMKTVNSWLGAGKNLHNRPRRPGHTPGWKEGMPCRQVSSAAHRAMNRTSVPNIITPSSLIYDHTIGNRSHVWLPEAVNSRAGGSNFVCPDCAKKHTRDSDMWRSLVSEHGDQIATNGSVDVDEVGTQHLTGLVVDDDKE</sequence>
<feature type="region of interest" description="Disordered" evidence="1">
    <location>
        <begin position="106"/>
        <end position="198"/>
    </location>
</feature>
<dbReference type="AlphaFoldDB" id="A0AAD9KVR4"/>
<evidence type="ECO:0000313" key="3">
    <source>
        <dbReference type="Proteomes" id="UP001209878"/>
    </source>
</evidence>
<feature type="region of interest" description="Disordered" evidence="1">
    <location>
        <begin position="279"/>
        <end position="300"/>
    </location>
</feature>
<feature type="region of interest" description="Disordered" evidence="1">
    <location>
        <begin position="226"/>
        <end position="259"/>
    </location>
</feature>
<protein>
    <submittedName>
        <fullName evidence="2">Uncharacterized protein</fullName>
    </submittedName>
</protein>
<reference evidence="2" key="1">
    <citation type="journal article" date="2023" name="Mol. Biol. Evol.">
        <title>Third-Generation Sequencing Reveals the Adaptive Role of the Epigenome in Three Deep-Sea Polychaetes.</title>
        <authorList>
            <person name="Perez M."/>
            <person name="Aroh O."/>
            <person name="Sun Y."/>
            <person name="Lan Y."/>
            <person name="Juniper S.K."/>
            <person name="Young C.R."/>
            <person name="Angers B."/>
            <person name="Qian P.Y."/>
        </authorList>
    </citation>
    <scope>NUCLEOTIDE SEQUENCE</scope>
    <source>
        <strain evidence="2">R07B-5</strain>
    </source>
</reference>
<dbReference type="EMBL" id="JAODUO010000548">
    <property type="protein sequence ID" value="KAK2178311.1"/>
    <property type="molecule type" value="Genomic_DNA"/>
</dbReference>
<feature type="compositionally biased region" description="Acidic residues" evidence="1">
    <location>
        <begin position="26"/>
        <end position="42"/>
    </location>
</feature>
<accession>A0AAD9KVR4</accession>
<comment type="caution">
    <text evidence="2">The sequence shown here is derived from an EMBL/GenBank/DDBJ whole genome shotgun (WGS) entry which is preliminary data.</text>
</comment>
<evidence type="ECO:0000313" key="2">
    <source>
        <dbReference type="EMBL" id="KAK2178311.1"/>
    </source>
</evidence>
<name>A0AAD9KVR4_RIDPI</name>
<feature type="compositionally biased region" description="Polar residues" evidence="1">
    <location>
        <begin position="114"/>
        <end position="124"/>
    </location>
</feature>
<organism evidence="2 3">
    <name type="scientific">Ridgeia piscesae</name>
    <name type="common">Tubeworm</name>
    <dbReference type="NCBI Taxonomy" id="27915"/>
    <lineage>
        <taxon>Eukaryota</taxon>
        <taxon>Metazoa</taxon>
        <taxon>Spiralia</taxon>
        <taxon>Lophotrochozoa</taxon>
        <taxon>Annelida</taxon>
        <taxon>Polychaeta</taxon>
        <taxon>Sedentaria</taxon>
        <taxon>Canalipalpata</taxon>
        <taxon>Sabellida</taxon>
        <taxon>Siboglinidae</taxon>
        <taxon>Ridgeia</taxon>
    </lineage>
</organism>
<feature type="region of interest" description="Disordered" evidence="1">
    <location>
        <begin position="1"/>
        <end position="93"/>
    </location>
</feature>
<dbReference type="Proteomes" id="UP001209878">
    <property type="component" value="Unassembled WGS sequence"/>
</dbReference>
<gene>
    <name evidence="2" type="ORF">NP493_548g01021</name>
</gene>
<feature type="compositionally biased region" description="Basic and acidic residues" evidence="1">
    <location>
        <begin position="183"/>
        <end position="198"/>
    </location>
</feature>
<feature type="compositionally biased region" description="Low complexity" evidence="1">
    <location>
        <begin position="241"/>
        <end position="250"/>
    </location>
</feature>
<evidence type="ECO:0000256" key="1">
    <source>
        <dbReference type="SAM" id="MobiDB-lite"/>
    </source>
</evidence>